<gene>
    <name evidence="2" type="ORF">GCM10009750_00450</name>
</gene>
<feature type="domain" description="CMP/dCMP-type deaminase" evidence="1">
    <location>
        <begin position="24"/>
        <end position="137"/>
    </location>
</feature>
<accession>A0ABN2MDL6</accession>
<protein>
    <submittedName>
        <fullName evidence="2">Nucleoside deaminase</fullName>
    </submittedName>
</protein>
<evidence type="ECO:0000259" key="1">
    <source>
        <dbReference type="PROSITE" id="PS51747"/>
    </source>
</evidence>
<name>A0ABN2MDL6_9MICO</name>
<dbReference type="PANTHER" id="PTHR11079:SF161">
    <property type="entry name" value="CMP_DCMP-TYPE DEAMINASE DOMAIN-CONTAINING PROTEIN"/>
    <property type="match status" value="1"/>
</dbReference>
<proteinExistence type="predicted"/>
<dbReference type="InterPro" id="IPR016193">
    <property type="entry name" value="Cytidine_deaminase-like"/>
</dbReference>
<dbReference type="PROSITE" id="PS51747">
    <property type="entry name" value="CYT_DCMP_DEAMINASES_2"/>
    <property type="match status" value="1"/>
</dbReference>
<dbReference type="Proteomes" id="UP001501746">
    <property type="component" value="Unassembled WGS sequence"/>
</dbReference>
<organism evidence="2 3">
    <name type="scientific">Agromyces salentinus</name>
    <dbReference type="NCBI Taxonomy" id="269421"/>
    <lineage>
        <taxon>Bacteria</taxon>
        <taxon>Bacillati</taxon>
        <taxon>Actinomycetota</taxon>
        <taxon>Actinomycetes</taxon>
        <taxon>Micrococcales</taxon>
        <taxon>Microbacteriaceae</taxon>
        <taxon>Agromyces</taxon>
    </lineage>
</organism>
<dbReference type="CDD" id="cd01285">
    <property type="entry name" value="nucleoside_deaminase"/>
    <property type="match status" value="1"/>
</dbReference>
<keyword evidence="3" id="KW-1185">Reference proteome</keyword>
<reference evidence="2 3" key="1">
    <citation type="journal article" date="2019" name="Int. J. Syst. Evol. Microbiol.">
        <title>The Global Catalogue of Microorganisms (GCM) 10K type strain sequencing project: providing services to taxonomists for standard genome sequencing and annotation.</title>
        <authorList>
            <consortium name="The Broad Institute Genomics Platform"/>
            <consortium name="The Broad Institute Genome Sequencing Center for Infectious Disease"/>
            <person name="Wu L."/>
            <person name="Ma J."/>
        </authorList>
    </citation>
    <scope>NUCLEOTIDE SEQUENCE [LARGE SCALE GENOMIC DNA]</scope>
    <source>
        <strain evidence="2 3">JCM 14323</strain>
    </source>
</reference>
<evidence type="ECO:0000313" key="3">
    <source>
        <dbReference type="Proteomes" id="UP001501746"/>
    </source>
</evidence>
<dbReference type="SUPFAM" id="SSF53927">
    <property type="entry name" value="Cytidine deaminase-like"/>
    <property type="match status" value="1"/>
</dbReference>
<dbReference type="RefSeq" id="WP_157425634.1">
    <property type="nucleotide sequence ID" value="NZ_BAAANK010000001.1"/>
</dbReference>
<dbReference type="EMBL" id="BAAANK010000001">
    <property type="protein sequence ID" value="GAA1822039.1"/>
    <property type="molecule type" value="Genomic_DNA"/>
</dbReference>
<evidence type="ECO:0000313" key="2">
    <source>
        <dbReference type="EMBL" id="GAA1822039.1"/>
    </source>
</evidence>
<comment type="caution">
    <text evidence="2">The sequence shown here is derived from an EMBL/GenBank/DDBJ whole genome shotgun (WGS) entry which is preliminary data.</text>
</comment>
<dbReference type="PANTHER" id="PTHR11079">
    <property type="entry name" value="CYTOSINE DEAMINASE FAMILY MEMBER"/>
    <property type="match status" value="1"/>
</dbReference>
<dbReference type="Gene3D" id="3.40.140.10">
    <property type="entry name" value="Cytidine Deaminase, domain 2"/>
    <property type="match status" value="1"/>
</dbReference>
<dbReference type="InterPro" id="IPR002125">
    <property type="entry name" value="CMP_dCMP_dom"/>
</dbReference>
<dbReference type="Pfam" id="PF00383">
    <property type="entry name" value="dCMP_cyt_deam_1"/>
    <property type="match status" value="1"/>
</dbReference>
<sequence>MDSFDDSLQSGSGTGFVSGAGAVGPATGYLARAVDLATANVEHGGGPFGAIVVSADGRIFEGVNRVTANLDPTAHAEITAIRAACQGLGTFDLTGAALYSSCEPCPMCLAASLWARIERVSFAADRDDAADAGFDDAVFYRYFDGAEADRRTMPVERIDLGHERAVAPFTAWKQNATRIDY</sequence>